<evidence type="ECO:0000256" key="1">
    <source>
        <dbReference type="SAM" id="Coils"/>
    </source>
</evidence>
<keyword evidence="4" id="KW-1185">Reference proteome</keyword>
<reference evidence="3" key="1">
    <citation type="submission" date="2023-12" db="EMBL/GenBank/DDBJ databases">
        <title>Genome assembly of Anisodus tanguticus.</title>
        <authorList>
            <person name="Wang Y.-J."/>
        </authorList>
    </citation>
    <scope>NUCLEOTIDE SEQUENCE</scope>
    <source>
        <strain evidence="3">KB-2021</strain>
        <tissue evidence="3">Leaf</tissue>
    </source>
</reference>
<feature type="compositionally biased region" description="Acidic residues" evidence="2">
    <location>
        <begin position="10"/>
        <end position="22"/>
    </location>
</feature>
<comment type="caution">
    <text evidence="3">The sequence shown here is derived from an EMBL/GenBank/DDBJ whole genome shotgun (WGS) entry which is preliminary data.</text>
</comment>
<keyword evidence="1" id="KW-0175">Coiled coil</keyword>
<protein>
    <submittedName>
        <fullName evidence="3">Uncharacterized protein</fullName>
    </submittedName>
</protein>
<name>A0AAE1VVU4_9SOLA</name>
<gene>
    <name evidence="3" type="ORF">RND71_005927</name>
</gene>
<dbReference type="EMBL" id="JAVYJV010000003">
    <property type="protein sequence ID" value="KAK4375250.1"/>
    <property type="molecule type" value="Genomic_DNA"/>
</dbReference>
<proteinExistence type="predicted"/>
<dbReference type="Proteomes" id="UP001291623">
    <property type="component" value="Unassembled WGS sequence"/>
</dbReference>
<dbReference type="AlphaFoldDB" id="A0AAE1VVU4"/>
<feature type="coiled-coil region" evidence="1">
    <location>
        <begin position="225"/>
        <end position="252"/>
    </location>
</feature>
<organism evidence="3 4">
    <name type="scientific">Anisodus tanguticus</name>
    <dbReference type="NCBI Taxonomy" id="243964"/>
    <lineage>
        <taxon>Eukaryota</taxon>
        <taxon>Viridiplantae</taxon>
        <taxon>Streptophyta</taxon>
        <taxon>Embryophyta</taxon>
        <taxon>Tracheophyta</taxon>
        <taxon>Spermatophyta</taxon>
        <taxon>Magnoliopsida</taxon>
        <taxon>eudicotyledons</taxon>
        <taxon>Gunneridae</taxon>
        <taxon>Pentapetalae</taxon>
        <taxon>asterids</taxon>
        <taxon>lamiids</taxon>
        <taxon>Solanales</taxon>
        <taxon>Solanaceae</taxon>
        <taxon>Solanoideae</taxon>
        <taxon>Hyoscyameae</taxon>
        <taxon>Anisodus</taxon>
    </lineage>
</organism>
<evidence type="ECO:0000313" key="4">
    <source>
        <dbReference type="Proteomes" id="UP001291623"/>
    </source>
</evidence>
<accession>A0AAE1VVU4</accession>
<evidence type="ECO:0000313" key="3">
    <source>
        <dbReference type="EMBL" id="KAK4375250.1"/>
    </source>
</evidence>
<sequence>MEENGKTAVEEDVMVDDSEDVENEKSMYRPSKKRKNSMSEESGSSKKRKNGKAIELESAFENEVTMFYDNLMYTVVCSVNGVEFEMDKAQLGEILGVPTDGLKEIEGKASDDFKNLIIKRQGVERRCIASIVDLVLLEALAIFCSISFPALIIEHTIKVVNAREGKHNISYGFFLTKVFEHFNVLTGKATVGTRKQIFTMNTLEESKNALLRAQLVEKAREPGPNGELATTNDELRDENDRLKQNIDELRDQMV</sequence>
<evidence type="ECO:0000256" key="2">
    <source>
        <dbReference type="SAM" id="MobiDB-lite"/>
    </source>
</evidence>
<feature type="region of interest" description="Disordered" evidence="2">
    <location>
        <begin position="1"/>
        <end position="50"/>
    </location>
</feature>